<proteinExistence type="predicted"/>
<reference evidence="1" key="1">
    <citation type="submission" date="2014-09" db="EMBL/GenBank/DDBJ databases">
        <authorList>
            <person name="Magalhaes I.L.F."/>
            <person name="Oliveira U."/>
            <person name="Santos F.R."/>
            <person name="Vidigal T.H.D.A."/>
            <person name="Brescovit A.D."/>
            <person name="Santos A.J."/>
        </authorList>
    </citation>
    <scope>NUCLEOTIDE SEQUENCE</scope>
    <source>
        <tissue evidence="1">Shoot tissue taken approximately 20 cm above the soil surface</tissue>
    </source>
</reference>
<name>A0A0A8YIP4_ARUDO</name>
<protein>
    <submittedName>
        <fullName evidence="1">Uncharacterized protein</fullName>
    </submittedName>
</protein>
<organism evidence="1">
    <name type="scientific">Arundo donax</name>
    <name type="common">Giant reed</name>
    <name type="synonym">Donax arundinaceus</name>
    <dbReference type="NCBI Taxonomy" id="35708"/>
    <lineage>
        <taxon>Eukaryota</taxon>
        <taxon>Viridiplantae</taxon>
        <taxon>Streptophyta</taxon>
        <taxon>Embryophyta</taxon>
        <taxon>Tracheophyta</taxon>
        <taxon>Spermatophyta</taxon>
        <taxon>Magnoliopsida</taxon>
        <taxon>Liliopsida</taxon>
        <taxon>Poales</taxon>
        <taxon>Poaceae</taxon>
        <taxon>PACMAD clade</taxon>
        <taxon>Arundinoideae</taxon>
        <taxon>Arundineae</taxon>
        <taxon>Arundo</taxon>
    </lineage>
</organism>
<dbReference type="EMBL" id="GBRH01272049">
    <property type="protein sequence ID" value="JAD25846.1"/>
    <property type="molecule type" value="Transcribed_RNA"/>
</dbReference>
<dbReference type="AlphaFoldDB" id="A0A0A8YIP4"/>
<evidence type="ECO:0000313" key="1">
    <source>
        <dbReference type="EMBL" id="JAD25846.1"/>
    </source>
</evidence>
<sequence length="33" mass="3734">MRVAVLAATVDIALAAYLYTRRVNDRYHVLTPT</sequence>
<reference evidence="1" key="2">
    <citation type="journal article" date="2015" name="Data Brief">
        <title>Shoot transcriptome of the giant reed, Arundo donax.</title>
        <authorList>
            <person name="Barrero R.A."/>
            <person name="Guerrero F.D."/>
            <person name="Moolhuijzen P."/>
            <person name="Goolsby J.A."/>
            <person name="Tidwell J."/>
            <person name="Bellgard S.E."/>
            <person name="Bellgard M.I."/>
        </authorList>
    </citation>
    <scope>NUCLEOTIDE SEQUENCE</scope>
    <source>
        <tissue evidence="1">Shoot tissue taken approximately 20 cm above the soil surface</tissue>
    </source>
</reference>
<accession>A0A0A8YIP4</accession>